<dbReference type="RefSeq" id="XP_033594344.1">
    <property type="nucleotide sequence ID" value="XM_033732378.1"/>
</dbReference>
<dbReference type="GO" id="GO:0008240">
    <property type="term" value="F:tripeptidyl-peptidase activity"/>
    <property type="evidence" value="ECO:0007669"/>
    <property type="project" value="UniProtKB-EC"/>
</dbReference>
<dbReference type="SMART" id="SM00944">
    <property type="entry name" value="Pro-kuma_activ"/>
    <property type="match status" value="1"/>
</dbReference>
<feature type="active site" description="Charge relay system" evidence="11">
    <location>
        <position position="606"/>
    </location>
</feature>
<dbReference type="InterPro" id="IPR030400">
    <property type="entry name" value="Sedolisin_dom"/>
</dbReference>
<evidence type="ECO:0000256" key="1">
    <source>
        <dbReference type="ARBA" id="ARBA00001910"/>
    </source>
</evidence>
<evidence type="ECO:0000256" key="5">
    <source>
        <dbReference type="ARBA" id="ARBA00022670"/>
    </source>
</evidence>
<gene>
    <name evidence="14" type="ORF">BDY17DRAFT_289658</name>
</gene>
<dbReference type="EMBL" id="MU001631">
    <property type="protein sequence ID" value="KAF2487775.1"/>
    <property type="molecule type" value="Genomic_DNA"/>
</dbReference>
<dbReference type="PANTHER" id="PTHR14218">
    <property type="entry name" value="PROTEASE S8 TRIPEPTIDYL PEPTIDASE I CLN2"/>
    <property type="match status" value="1"/>
</dbReference>
<dbReference type="InterPro" id="IPR050819">
    <property type="entry name" value="Tripeptidyl-peptidase_I"/>
</dbReference>
<dbReference type="InterPro" id="IPR036852">
    <property type="entry name" value="Peptidase_S8/S53_dom_sf"/>
</dbReference>
<accession>A0A6A6Q631</accession>
<dbReference type="GO" id="GO:0004252">
    <property type="term" value="F:serine-type endopeptidase activity"/>
    <property type="evidence" value="ECO:0007669"/>
    <property type="project" value="UniProtKB-UniRule"/>
</dbReference>
<keyword evidence="12" id="KW-0732">Signal</keyword>
<keyword evidence="9 11" id="KW-0106">Calcium</keyword>
<evidence type="ECO:0000256" key="7">
    <source>
        <dbReference type="ARBA" id="ARBA00022801"/>
    </source>
</evidence>
<keyword evidence="5 11" id="KW-0645">Protease</keyword>
<evidence type="ECO:0000259" key="13">
    <source>
        <dbReference type="PROSITE" id="PS51695"/>
    </source>
</evidence>
<dbReference type="PROSITE" id="PS51695">
    <property type="entry name" value="SEDOLISIN"/>
    <property type="match status" value="1"/>
</dbReference>
<dbReference type="CDD" id="cd04056">
    <property type="entry name" value="Peptidases_S53"/>
    <property type="match status" value="1"/>
</dbReference>
<dbReference type="Proteomes" id="UP000799767">
    <property type="component" value="Unassembled WGS sequence"/>
</dbReference>
<dbReference type="AlphaFoldDB" id="A0A6A6Q631"/>
<feature type="binding site" evidence="11">
    <location>
        <position position="648"/>
    </location>
    <ligand>
        <name>Ca(2+)</name>
        <dbReference type="ChEBI" id="CHEBI:29108"/>
    </ligand>
</feature>
<evidence type="ECO:0000256" key="3">
    <source>
        <dbReference type="ARBA" id="ARBA00004239"/>
    </source>
</evidence>
<dbReference type="GO" id="GO:0006508">
    <property type="term" value="P:proteolysis"/>
    <property type="evidence" value="ECO:0007669"/>
    <property type="project" value="UniProtKB-KW"/>
</dbReference>
<feature type="active site" description="Charge relay system" evidence="11">
    <location>
        <position position="323"/>
    </location>
</feature>
<proteinExistence type="predicted"/>
<feature type="binding site" evidence="11">
    <location>
        <position position="666"/>
    </location>
    <ligand>
        <name>Ca(2+)</name>
        <dbReference type="ChEBI" id="CHEBI:29108"/>
    </ligand>
</feature>
<keyword evidence="10" id="KW-0865">Zymogen</keyword>
<comment type="function">
    <text evidence="2">Secreted tripeptidyl-peptidase which degrades proteins at acidic pHs and is involved in virulence.</text>
</comment>
<organism evidence="14 15">
    <name type="scientific">Neohortaea acidophila</name>
    <dbReference type="NCBI Taxonomy" id="245834"/>
    <lineage>
        <taxon>Eukaryota</taxon>
        <taxon>Fungi</taxon>
        <taxon>Dikarya</taxon>
        <taxon>Ascomycota</taxon>
        <taxon>Pezizomycotina</taxon>
        <taxon>Dothideomycetes</taxon>
        <taxon>Dothideomycetidae</taxon>
        <taxon>Mycosphaerellales</taxon>
        <taxon>Teratosphaeriaceae</taxon>
        <taxon>Neohortaea</taxon>
    </lineage>
</organism>
<evidence type="ECO:0000256" key="11">
    <source>
        <dbReference type="PROSITE-ProRule" id="PRU01032"/>
    </source>
</evidence>
<evidence type="ECO:0000256" key="4">
    <source>
        <dbReference type="ARBA" id="ARBA00012462"/>
    </source>
</evidence>
<dbReference type="InterPro" id="IPR015366">
    <property type="entry name" value="S53_propep"/>
</dbReference>
<evidence type="ECO:0000313" key="15">
    <source>
        <dbReference type="Proteomes" id="UP000799767"/>
    </source>
</evidence>
<reference evidence="14" key="1">
    <citation type="journal article" date="2020" name="Stud. Mycol.">
        <title>101 Dothideomycetes genomes: a test case for predicting lifestyles and emergence of pathogens.</title>
        <authorList>
            <person name="Haridas S."/>
            <person name="Albert R."/>
            <person name="Binder M."/>
            <person name="Bloem J."/>
            <person name="Labutti K."/>
            <person name="Salamov A."/>
            <person name="Andreopoulos B."/>
            <person name="Baker S."/>
            <person name="Barry K."/>
            <person name="Bills G."/>
            <person name="Bluhm B."/>
            <person name="Cannon C."/>
            <person name="Castanera R."/>
            <person name="Culley D."/>
            <person name="Daum C."/>
            <person name="Ezra D."/>
            <person name="Gonzalez J."/>
            <person name="Henrissat B."/>
            <person name="Kuo A."/>
            <person name="Liang C."/>
            <person name="Lipzen A."/>
            <person name="Lutzoni F."/>
            <person name="Magnuson J."/>
            <person name="Mondo S."/>
            <person name="Nolan M."/>
            <person name="Ohm R."/>
            <person name="Pangilinan J."/>
            <person name="Park H.-J."/>
            <person name="Ramirez L."/>
            <person name="Alfaro M."/>
            <person name="Sun H."/>
            <person name="Tritt A."/>
            <person name="Yoshinaga Y."/>
            <person name="Zwiers L.-H."/>
            <person name="Turgeon B."/>
            <person name="Goodwin S."/>
            <person name="Spatafora J."/>
            <person name="Crous P."/>
            <person name="Grigoriev I."/>
        </authorList>
    </citation>
    <scope>NUCLEOTIDE SEQUENCE</scope>
    <source>
        <strain evidence="14">CBS 113389</strain>
    </source>
</reference>
<evidence type="ECO:0000256" key="12">
    <source>
        <dbReference type="SAM" id="SignalP"/>
    </source>
</evidence>
<evidence type="ECO:0000256" key="9">
    <source>
        <dbReference type="ARBA" id="ARBA00022837"/>
    </source>
</evidence>
<evidence type="ECO:0000256" key="6">
    <source>
        <dbReference type="ARBA" id="ARBA00022723"/>
    </source>
</evidence>
<evidence type="ECO:0000256" key="10">
    <source>
        <dbReference type="ARBA" id="ARBA00023145"/>
    </source>
</evidence>
<dbReference type="GO" id="GO:0005576">
    <property type="term" value="C:extracellular region"/>
    <property type="evidence" value="ECO:0007669"/>
    <property type="project" value="UniProtKB-SubCell"/>
</dbReference>
<feature type="chain" id="PRO_5025677219" description="tripeptidyl-peptidase II" evidence="12">
    <location>
        <begin position="19"/>
        <end position="689"/>
    </location>
</feature>
<dbReference type="Pfam" id="PF09286">
    <property type="entry name" value="Pro-kuma_activ"/>
    <property type="match status" value="1"/>
</dbReference>
<sequence>MLAPTLLSFSTLLLGALASPHVVHEKRSIHTDRQWSKTTQLDSNAILPFRIGLTQGNLEHGDGWLMDVSDPASPNYGKHWTSAQVIDAFKPSEDTIRSVHDWLVEGGIDSTRHRLSEGLNWLEFHATASEAESLFNAKYHVFTHAATGTRHIACDEYSLPAHIQSHVDFITPGVHFDAKTRDNTIEMYDAEGNQLEKRGNPWWPGPNHRGPHWPGWPGWPGPVPHNPMWHPHPAASNICNDSFVTPYCIRLLYDVPTDLTPAEGNSVGIVEYTPETFLQSDLNTFFKAYEPQAVGEAPKFDSIDGGYLFRGYNTTNSFGYLGEPSLDLQYAMSLLYPQNVVLYQVGDLAEASNTSFNNFLDAIDASYCTYDGGDTPGLDAVYPDPYPGPHSYKGKEDCGTYAPAKVISTSYGYGEYQLPASYEVRQCHEYMKLGLMGVTFAYSSGDYGVGGYGGQCVTADGNVTDGTSGIFVPDFPASCPYVLAVGATQIRNGTNNVAAAIKAGQQPEVAMELYLTPEGLVGTDFPIGANPIGKNVFSSSGGFSNVFPLPSYQQSTVTAYNKKYAPNYPGQYNNSGNARGIPDIASNGAWLSIVVNGNFSQVFGTSCAAPTVSALLGLINGERMKAGKSSVGFVNPTLYANPHVLNDVTAGGNPGCGTYGFNTEVGWDPVTGLGTPNFPKMLQLFMSLP</sequence>
<protein>
    <recommendedName>
        <fullName evidence="4">tripeptidyl-peptidase II</fullName>
        <ecNumber evidence="4">3.4.14.10</ecNumber>
    </recommendedName>
</protein>
<dbReference type="CDD" id="cd11377">
    <property type="entry name" value="Pro-peptidase_S53"/>
    <property type="match status" value="1"/>
</dbReference>
<keyword evidence="8 11" id="KW-0720">Serine protease</keyword>
<dbReference type="Gene3D" id="3.40.50.200">
    <property type="entry name" value="Peptidase S8/S53 domain"/>
    <property type="match status" value="1"/>
</dbReference>
<name>A0A6A6Q631_9PEZI</name>
<keyword evidence="7 11" id="KW-0378">Hydrolase</keyword>
<feature type="binding site" evidence="11">
    <location>
        <position position="668"/>
    </location>
    <ligand>
        <name>Ca(2+)</name>
        <dbReference type="ChEBI" id="CHEBI:29108"/>
    </ligand>
</feature>
<feature type="signal peptide" evidence="12">
    <location>
        <begin position="1"/>
        <end position="18"/>
    </location>
</feature>
<dbReference type="SUPFAM" id="SSF54897">
    <property type="entry name" value="Protease propeptides/inhibitors"/>
    <property type="match status" value="1"/>
</dbReference>
<dbReference type="EC" id="3.4.14.10" evidence="4"/>
<dbReference type="PANTHER" id="PTHR14218:SF19">
    <property type="entry name" value="SERINE PROTEASE AORO, PUTATIVE (AFU_ORTHOLOGUE AFUA_6G10250)-RELATED"/>
    <property type="match status" value="1"/>
</dbReference>
<evidence type="ECO:0000256" key="2">
    <source>
        <dbReference type="ARBA" id="ARBA00002451"/>
    </source>
</evidence>
<feature type="binding site" evidence="11">
    <location>
        <position position="647"/>
    </location>
    <ligand>
        <name>Ca(2+)</name>
        <dbReference type="ChEBI" id="CHEBI:29108"/>
    </ligand>
</feature>
<evidence type="ECO:0000256" key="8">
    <source>
        <dbReference type="ARBA" id="ARBA00022825"/>
    </source>
</evidence>
<dbReference type="OrthoDB" id="409122at2759"/>
<dbReference type="SUPFAM" id="SSF52743">
    <property type="entry name" value="Subtilisin-like"/>
    <property type="match status" value="1"/>
</dbReference>
<comment type="subcellular location">
    <subcellularLocation>
        <location evidence="3">Secreted</location>
        <location evidence="3">Extracellular space</location>
    </subcellularLocation>
</comment>
<dbReference type="InterPro" id="IPR000209">
    <property type="entry name" value="Peptidase_S8/S53_dom"/>
</dbReference>
<dbReference type="Pfam" id="PF00082">
    <property type="entry name" value="Peptidase_S8"/>
    <property type="match status" value="1"/>
</dbReference>
<comment type="cofactor">
    <cofactor evidence="11">
        <name>Ca(2+)</name>
        <dbReference type="ChEBI" id="CHEBI:29108"/>
    </cofactor>
    <text evidence="11">Binds 1 Ca(2+) ion per subunit.</text>
</comment>
<feature type="active site" description="Charge relay system" evidence="11">
    <location>
        <position position="327"/>
    </location>
</feature>
<keyword evidence="15" id="KW-1185">Reference proteome</keyword>
<feature type="domain" description="Peptidase S53" evidence="13">
    <location>
        <begin position="243"/>
        <end position="688"/>
    </location>
</feature>
<keyword evidence="6 11" id="KW-0479">Metal-binding</keyword>
<comment type="catalytic activity">
    <reaction evidence="1">
        <text>Release of an N-terminal tripeptide from a polypeptide.</text>
        <dbReference type="EC" id="3.4.14.10"/>
    </reaction>
</comment>
<evidence type="ECO:0000313" key="14">
    <source>
        <dbReference type="EMBL" id="KAF2487775.1"/>
    </source>
</evidence>
<dbReference type="GO" id="GO:0046872">
    <property type="term" value="F:metal ion binding"/>
    <property type="evidence" value="ECO:0007669"/>
    <property type="project" value="UniProtKB-UniRule"/>
</dbReference>
<dbReference type="GeneID" id="54473380"/>